<reference evidence="4 5" key="1">
    <citation type="submission" date="2021-03" db="EMBL/GenBank/DDBJ databases">
        <title>Genomic Encyclopedia of Type Strains, Phase IV (KMG-IV): sequencing the most valuable type-strain genomes for metagenomic binning, comparative biology and taxonomic classification.</title>
        <authorList>
            <person name="Goeker M."/>
        </authorList>
    </citation>
    <scope>NUCLEOTIDE SEQUENCE [LARGE SCALE GENOMIC DNA]</scope>
    <source>
        <strain evidence="4 5">DSM 14349</strain>
    </source>
</reference>
<comment type="caution">
    <text evidence="4">The sequence shown here is derived from an EMBL/GenBank/DDBJ whole genome shotgun (WGS) entry which is preliminary data.</text>
</comment>
<feature type="domain" description="Adenylyltransferase AadA C-terminal" evidence="3">
    <location>
        <begin position="182"/>
        <end position="236"/>
    </location>
</feature>
<evidence type="ECO:0000259" key="2">
    <source>
        <dbReference type="Pfam" id="PF01909"/>
    </source>
</evidence>
<accession>A0ABS4FU99</accession>
<organism evidence="4 5">
    <name type="scientific">Paenibacillus turicensis</name>
    <dbReference type="NCBI Taxonomy" id="160487"/>
    <lineage>
        <taxon>Bacteria</taxon>
        <taxon>Bacillati</taxon>
        <taxon>Bacillota</taxon>
        <taxon>Bacilli</taxon>
        <taxon>Bacillales</taxon>
        <taxon>Paenibacillaceae</taxon>
        <taxon>Paenibacillus</taxon>
    </lineage>
</organism>
<feature type="domain" description="Polymerase nucleotidyl transferase" evidence="2">
    <location>
        <begin position="7"/>
        <end position="60"/>
    </location>
</feature>
<evidence type="ECO:0000259" key="3">
    <source>
        <dbReference type="Pfam" id="PF13427"/>
    </source>
</evidence>
<keyword evidence="5" id="KW-1185">Reference proteome</keyword>
<proteinExistence type="predicted"/>
<dbReference type="RefSeq" id="WP_210089759.1">
    <property type="nucleotide sequence ID" value="NZ_JAGGKG010000013.1"/>
</dbReference>
<dbReference type="Pfam" id="PF13427">
    <property type="entry name" value="AadA_C"/>
    <property type="match status" value="1"/>
</dbReference>
<name>A0ABS4FU99_9BACL</name>
<dbReference type="Pfam" id="PF01909">
    <property type="entry name" value="NTP_transf_2"/>
    <property type="match status" value="1"/>
</dbReference>
<dbReference type="SUPFAM" id="SSF81301">
    <property type="entry name" value="Nucleotidyltransferase"/>
    <property type="match status" value="1"/>
</dbReference>
<evidence type="ECO:0000313" key="5">
    <source>
        <dbReference type="Proteomes" id="UP001519272"/>
    </source>
</evidence>
<dbReference type="Proteomes" id="UP001519272">
    <property type="component" value="Unassembled WGS sequence"/>
</dbReference>
<dbReference type="InterPro" id="IPR025184">
    <property type="entry name" value="AadA_C"/>
</dbReference>
<gene>
    <name evidence="4" type="ORF">J2Z32_002802</name>
</gene>
<dbReference type="InterPro" id="IPR002934">
    <property type="entry name" value="Polymerase_NTP_transf_dom"/>
</dbReference>
<keyword evidence="1" id="KW-0808">Transferase</keyword>
<dbReference type="EMBL" id="JAGGKG010000013">
    <property type="protein sequence ID" value="MBP1906153.1"/>
    <property type="molecule type" value="Genomic_DNA"/>
</dbReference>
<evidence type="ECO:0000313" key="4">
    <source>
        <dbReference type="EMBL" id="MBP1906153.1"/>
    </source>
</evidence>
<dbReference type="CDD" id="cd05403">
    <property type="entry name" value="NT_KNTase_like"/>
    <property type="match status" value="1"/>
</dbReference>
<dbReference type="InterPro" id="IPR043519">
    <property type="entry name" value="NT_sf"/>
</dbReference>
<dbReference type="Gene3D" id="3.30.460.10">
    <property type="entry name" value="Beta Polymerase, domain 2"/>
    <property type="match status" value="1"/>
</dbReference>
<sequence length="276" mass="31939">MLPQSVEKIIEAFCHNLEHYHVKIDAIYLYGSVALGGYIEGSSDIDFIAILAEPLSETDVQSISLAHQQIEDIFPQRDIMGSYLLKSDIGKSQNEISNLLTYYNKEIHTNGYGADINPVTWWTIKHYNLQVYGSAVALDYEIGVKPLLTYVIDNLNSYWFGWIERLEEQLKIAHEIELNMNSEQIDEVVEWCTLGMLRQLYTLKEHDIKSKVEAGYYGLSIVPEEWHGLIYEAINIKRLLPERYYYANEIRLSDLVALLRYIWIEANCVYNEGLLS</sequence>
<evidence type="ECO:0000256" key="1">
    <source>
        <dbReference type="ARBA" id="ARBA00022679"/>
    </source>
</evidence>
<protein>
    <submittedName>
        <fullName evidence="4">Uncharacterized protein</fullName>
    </submittedName>
</protein>